<keyword evidence="3" id="KW-1185">Reference proteome</keyword>
<evidence type="ECO:0000313" key="2">
    <source>
        <dbReference type="EMBL" id="SOC81195.1"/>
    </source>
</evidence>
<gene>
    <name evidence="2" type="ORF">SAMN06296241_2768</name>
</gene>
<dbReference type="Gene3D" id="1.25.40.10">
    <property type="entry name" value="Tetratricopeptide repeat domain"/>
    <property type="match status" value="1"/>
</dbReference>
<evidence type="ECO:0008006" key="4">
    <source>
        <dbReference type="Google" id="ProtNLM"/>
    </source>
</evidence>
<evidence type="ECO:0000313" key="3">
    <source>
        <dbReference type="Proteomes" id="UP000219193"/>
    </source>
</evidence>
<sequence length="296" mass="33190">MLKFSIFGKTNLKNMKKIILFLFAGLISGAASAQIEVPQPSPSTTIEQEVGLTNVTLKYSRPGMRGRTIFGNLVPYGEKWRTGANNNTTIAFDTKVTIEGKELEPGSYAIFTIPNKDKWEVIFYKDTNNWGLPQQWDENKVALKATAQVQEMPMPMETFTILIDELKNDSAALNFIWEDTVATLKFEVPTDEQALASINRVMNGPTAADYFAAATYYHDAKKDNKQALEWINKALEMQGKNAPFWVLRKKSLIQADLGMKKEAIETAKLSLAAAEKAGNKDYVKMNRDSLKEWGAM</sequence>
<name>A0A285X7C3_9FLAO</name>
<feature type="chain" id="PRO_5012199775" description="DUF2911 domain-containing protein" evidence="1">
    <location>
        <begin position="34"/>
        <end position="296"/>
    </location>
</feature>
<organism evidence="2 3">
    <name type="scientific">Salinimicrobium sediminis</name>
    <dbReference type="NCBI Taxonomy" id="1343891"/>
    <lineage>
        <taxon>Bacteria</taxon>
        <taxon>Pseudomonadati</taxon>
        <taxon>Bacteroidota</taxon>
        <taxon>Flavobacteriia</taxon>
        <taxon>Flavobacteriales</taxon>
        <taxon>Flavobacteriaceae</taxon>
        <taxon>Salinimicrobium</taxon>
    </lineage>
</organism>
<dbReference type="InterPro" id="IPR011990">
    <property type="entry name" value="TPR-like_helical_dom_sf"/>
</dbReference>
<evidence type="ECO:0000256" key="1">
    <source>
        <dbReference type="SAM" id="SignalP"/>
    </source>
</evidence>
<protein>
    <recommendedName>
        <fullName evidence="4">DUF2911 domain-containing protein</fullName>
    </recommendedName>
</protein>
<reference evidence="3" key="1">
    <citation type="submission" date="2017-09" db="EMBL/GenBank/DDBJ databases">
        <authorList>
            <person name="Varghese N."/>
            <person name="Submissions S."/>
        </authorList>
    </citation>
    <scope>NUCLEOTIDE SEQUENCE [LARGE SCALE GENOMIC DNA]</scope>
    <source>
        <strain evidence="3">CGMCC 1.12641</strain>
    </source>
</reference>
<dbReference type="Proteomes" id="UP000219193">
    <property type="component" value="Unassembled WGS sequence"/>
</dbReference>
<dbReference type="InterPro" id="IPR021314">
    <property type="entry name" value="DUF2911"/>
</dbReference>
<dbReference type="EMBL" id="OCMF01000004">
    <property type="protein sequence ID" value="SOC81195.1"/>
    <property type="molecule type" value="Genomic_DNA"/>
</dbReference>
<dbReference type="SUPFAM" id="SSF81901">
    <property type="entry name" value="HCP-like"/>
    <property type="match status" value="1"/>
</dbReference>
<dbReference type="Pfam" id="PF11138">
    <property type="entry name" value="DUF2911"/>
    <property type="match status" value="1"/>
</dbReference>
<proteinExistence type="predicted"/>
<feature type="signal peptide" evidence="1">
    <location>
        <begin position="1"/>
        <end position="33"/>
    </location>
</feature>
<dbReference type="AlphaFoldDB" id="A0A285X7C3"/>
<keyword evidence="1" id="KW-0732">Signal</keyword>
<accession>A0A285X7C3</accession>